<proteinExistence type="predicted"/>
<feature type="region of interest" description="Disordered" evidence="1">
    <location>
        <begin position="84"/>
        <end position="107"/>
    </location>
</feature>
<dbReference type="AlphaFoldDB" id="A0AAD5QWX9"/>
<organism evidence="2 3">
    <name type="scientific">Parelaphostrongylus tenuis</name>
    <name type="common">Meningeal worm</name>
    <dbReference type="NCBI Taxonomy" id="148309"/>
    <lineage>
        <taxon>Eukaryota</taxon>
        <taxon>Metazoa</taxon>
        <taxon>Ecdysozoa</taxon>
        <taxon>Nematoda</taxon>
        <taxon>Chromadorea</taxon>
        <taxon>Rhabditida</taxon>
        <taxon>Rhabditina</taxon>
        <taxon>Rhabditomorpha</taxon>
        <taxon>Strongyloidea</taxon>
        <taxon>Metastrongylidae</taxon>
        <taxon>Parelaphostrongylus</taxon>
    </lineage>
</organism>
<dbReference type="Proteomes" id="UP001196413">
    <property type="component" value="Unassembled WGS sequence"/>
</dbReference>
<evidence type="ECO:0000256" key="1">
    <source>
        <dbReference type="SAM" id="MobiDB-lite"/>
    </source>
</evidence>
<gene>
    <name evidence="2" type="ORF">KIN20_025436</name>
</gene>
<feature type="compositionally biased region" description="Polar residues" evidence="1">
    <location>
        <begin position="84"/>
        <end position="93"/>
    </location>
</feature>
<accession>A0AAD5QWX9</accession>
<reference evidence="2" key="1">
    <citation type="submission" date="2021-06" db="EMBL/GenBank/DDBJ databases">
        <title>Parelaphostrongylus tenuis whole genome reference sequence.</title>
        <authorList>
            <person name="Garwood T.J."/>
            <person name="Larsen P.A."/>
            <person name="Fountain-Jones N.M."/>
            <person name="Garbe J.R."/>
            <person name="Macchietto M.G."/>
            <person name="Kania S.A."/>
            <person name="Gerhold R.W."/>
            <person name="Richards J.E."/>
            <person name="Wolf T.M."/>
        </authorList>
    </citation>
    <scope>NUCLEOTIDE SEQUENCE</scope>
    <source>
        <strain evidence="2">MNPRO001-30</strain>
        <tissue evidence="2">Meninges</tissue>
    </source>
</reference>
<dbReference type="EMBL" id="JAHQIW010005192">
    <property type="protein sequence ID" value="KAJ1365199.1"/>
    <property type="molecule type" value="Genomic_DNA"/>
</dbReference>
<protein>
    <submittedName>
        <fullName evidence="2">Uncharacterized protein</fullName>
    </submittedName>
</protein>
<comment type="caution">
    <text evidence="2">The sequence shown here is derived from an EMBL/GenBank/DDBJ whole genome shotgun (WGS) entry which is preliminary data.</text>
</comment>
<evidence type="ECO:0000313" key="3">
    <source>
        <dbReference type="Proteomes" id="UP001196413"/>
    </source>
</evidence>
<name>A0AAD5QWX9_PARTN</name>
<evidence type="ECO:0000313" key="2">
    <source>
        <dbReference type="EMBL" id="KAJ1365199.1"/>
    </source>
</evidence>
<sequence length="180" mass="19400">MSTSTLSQDSSTLSTECDLDAFSFDSETSVDASPNDAGKVNESVKKEVNEKKKETYGVVALRNPKYCCDLHAFSYNQRVAAQGVSRNSNTNGSLDKHTPSAPSSAFSDSLKRLRTMAGIIKDSPKDAPSVKRINMNANFKAASATKAVKVGKPLQRMRSSRSATSVVSTRSKKLLLACKL</sequence>
<keyword evidence="3" id="KW-1185">Reference proteome</keyword>